<evidence type="ECO:0000256" key="1">
    <source>
        <dbReference type="SAM" id="MobiDB-lite"/>
    </source>
</evidence>
<accession>C7XTQ8</accession>
<sequence>MILLVVFGGLMLILGFFYLVNSWQQYREWKWATFIVLVSLAATVYGAINLPYWHHHSQSQQTTQQTKNADRSSFSSFSNNGLQSQNGQTQENKEMAVLRQMQKAYTKMGSVSFDSDSKTFKIQPKDGDESKAITYVIQNPSQADQAGWPNLTKSLVSTSKQLKKVLGSGYSVSLMNPDDSNAAVFTAKDGQQTYTAVK</sequence>
<dbReference type="RefSeq" id="WP_006915810.1">
    <property type="nucleotide sequence ID" value="NZ_GG698802.1"/>
</dbReference>
<keyword evidence="4" id="KW-1185">Reference proteome</keyword>
<evidence type="ECO:0000313" key="4">
    <source>
        <dbReference type="Proteomes" id="UP000003987"/>
    </source>
</evidence>
<keyword evidence="2" id="KW-0472">Membrane</keyword>
<gene>
    <name evidence="3" type="ORF">HMPREF0501_00074</name>
</gene>
<organism evidence="3 4">
    <name type="scientific">Limosilactobacillus coleohominis 101-4-CHN</name>
    <dbReference type="NCBI Taxonomy" id="575594"/>
    <lineage>
        <taxon>Bacteria</taxon>
        <taxon>Bacillati</taxon>
        <taxon>Bacillota</taxon>
        <taxon>Bacilli</taxon>
        <taxon>Lactobacillales</taxon>
        <taxon>Lactobacillaceae</taxon>
        <taxon>Limosilactobacillus</taxon>
    </lineage>
</organism>
<evidence type="ECO:0000313" key="3">
    <source>
        <dbReference type="EMBL" id="EEU30669.1"/>
    </source>
</evidence>
<dbReference type="eggNOG" id="ENOG502ZGUY">
    <property type="taxonomic scope" value="Bacteria"/>
</dbReference>
<keyword evidence="2" id="KW-0812">Transmembrane</keyword>
<dbReference type="HOGENOM" id="CLU_115364_0_0_9"/>
<protein>
    <recommendedName>
        <fullName evidence="5">DUF308 domain-containing protein</fullName>
    </recommendedName>
</protein>
<feature type="transmembrane region" description="Helical" evidence="2">
    <location>
        <begin position="32"/>
        <end position="52"/>
    </location>
</feature>
<dbReference type="STRING" id="575594.HMPREF0501_00074"/>
<evidence type="ECO:0008006" key="5">
    <source>
        <dbReference type="Google" id="ProtNLM"/>
    </source>
</evidence>
<feature type="compositionally biased region" description="Polar residues" evidence="1">
    <location>
        <begin position="71"/>
        <end position="90"/>
    </location>
</feature>
<reference evidence="3 4" key="1">
    <citation type="submission" date="2009-06" db="EMBL/GenBank/DDBJ databases">
        <title>The Genome Sequence of Lactobacillus coleohominis strain 101-4-CHN.</title>
        <authorList>
            <consortium name="The Broad Institute Genome Sequencing Platform"/>
            <person name="Ward D."/>
            <person name="Young S.K."/>
            <person name="Zeng Q."/>
            <person name="Koehrsen M."/>
            <person name="Alvarado L."/>
            <person name="Berlin A."/>
            <person name="Borenstein D."/>
            <person name="Chen Z."/>
            <person name="Engels R."/>
            <person name="Freedman E."/>
            <person name="Gellesch M."/>
            <person name="Goldberg J."/>
            <person name="Griggs A."/>
            <person name="Gujja S."/>
            <person name="Heiman D."/>
            <person name="Hepburn T."/>
            <person name="Howarth C."/>
            <person name="Jen D."/>
            <person name="Larson L."/>
            <person name="Lewis B."/>
            <person name="Mehta T."/>
            <person name="Park D."/>
            <person name="Pearson M."/>
            <person name="Roberts A."/>
            <person name="Saif S."/>
            <person name="Shea T."/>
            <person name="Shenoy N."/>
            <person name="Sisk P."/>
            <person name="Stolte C."/>
            <person name="Sykes S."/>
            <person name="Walk T."/>
            <person name="White J."/>
            <person name="Yandava C."/>
            <person name="Liu Y."/>
            <person name="Xu Q."/>
            <person name="Lander E."/>
            <person name="Nusbaum C."/>
            <person name="Galagan J."/>
            <person name="Birren B."/>
        </authorList>
    </citation>
    <scope>NUCLEOTIDE SEQUENCE [LARGE SCALE GENOMIC DNA]</scope>
    <source>
        <strain evidence="3 4">101-4-CHN</strain>
    </source>
</reference>
<proteinExistence type="predicted"/>
<dbReference type="Proteomes" id="UP000003987">
    <property type="component" value="Unassembled WGS sequence"/>
</dbReference>
<dbReference type="AlphaFoldDB" id="C7XTQ8"/>
<evidence type="ECO:0000256" key="2">
    <source>
        <dbReference type="SAM" id="Phobius"/>
    </source>
</evidence>
<dbReference type="OrthoDB" id="2249663at2"/>
<name>C7XTQ8_9LACO</name>
<keyword evidence="2" id="KW-1133">Transmembrane helix</keyword>
<feature type="region of interest" description="Disordered" evidence="1">
    <location>
        <begin position="59"/>
        <end position="91"/>
    </location>
</feature>
<dbReference type="EMBL" id="GG698802">
    <property type="protein sequence ID" value="EEU30669.1"/>
    <property type="molecule type" value="Genomic_DNA"/>
</dbReference>